<accession>A0ACC1P8A0</accession>
<evidence type="ECO:0000313" key="1">
    <source>
        <dbReference type="EMBL" id="KAJ2987974.1"/>
    </source>
</evidence>
<reference evidence="1" key="1">
    <citation type="submission" date="2022-10" db="EMBL/GenBank/DDBJ databases">
        <title>Genome Sequence of Xylaria curta.</title>
        <authorList>
            <person name="Buettner E."/>
        </authorList>
    </citation>
    <scope>NUCLEOTIDE SEQUENCE</scope>
    <source>
        <strain evidence="1">Babe10</strain>
    </source>
</reference>
<protein>
    <submittedName>
        <fullName evidence="1">Uncharacterized protein</fullName>
    </submittedName>
</protein>
<dbReference type="Proteomes" id="UP001143856">
    <property type="component" value="Unassembled WGS sequence"/>
</dbReference>
<comment type="caution">
    <text evidence="1">The sequence shown here is derived from an EMBL/GenBank/DDBJ whole genome shotgun (WGS) entry which is preliminary data.</text>
</comment>
<organism evidence="1 2">
    <name type="scientific">Xylaria curta</name>
    <dbReference type="NCBI Taxonomy" id="42375"/>
    <lineage>
        <taxon>Eukaryota</taxon>
        <taxon>Fungi</taxon>
        <taxon>Dikarya</taxon>
        <taxon>Ascomycota</taxon>
        <taxon>Pezizomycotina</taxon>
        <taxon>Sordariomycetes</taxon>
        <taxon>Xylariomycetidae</taxon>
        <taxon>Xylariales</taxon>
        <taxon>Xylariaceae</taxon>
        <taxon>Xylaria</taxon>
    </lineage>
</organism>
<proteinExistence type="predicted"/>
<name>A0ACC1P8A0_9PEZI</name>
<sequence>MWLLARLQALGPIISQICEIAGTPGLSLGVLHHGEVVHLANFGVRDVDTHLPPDEHTAYVIGSMTKAITAAMIGILVDEGKLTWTTKLHDIIPTFQRAEYDPANNITITDLLSHRTGLPSYDAYWLLSDNKIPITRADAVPILSHVPIAADLRTEFVYNNMAYEVLGQVIEKVSGANYSTFLTNRILNPLEMTQTFYTTLPSDFKNVAKGYNALQNASVVSVPPPIYGDDVLMGAAGGVRSSVHDLLILYNAFIDAAGSQIQGRTLTIPQNPLRQLDHIFQGKISLPPSTLLEASYASGWGRLQLPLSNKLGYDPPMSTLGVGLPSRLCLHHGGAIFGYLTFTAIFPETGSAVVVLSNSYSLVNAPVLVGHLLIEELFGNTINVTDFTEYAKTAARTNAAAMDNIKIQLIQNRTVEEPANPLQAYVGTYYNSINNFFIEIRQKDGHLAVHFMGLEGFDLEPFQHNSFFWYMSYDELARRARLAGFPMEYYIIEFAHVHGEGNATDDPGSDGINALRWKHEFALKDKGEVFRKRNRLDEPFGQQKG</sequence>
<dbReference type="EMBL" id="JAPDGR010000715">
    <property type="protein sequence ID" value="KAJ2987974.1"/>
    <property type="molecule type" value="Genomic_DNA"/>
</dbReference>
<gene>
    <name evidence="1" type="ORF">NUW58_g4220</name>
</gene>
<evidence type="ECO:0000313" key="2">
    <source>
        <dbReference type="Proteomes" id="UP001143856"/>
    </source>
</evidence>
<keyword evidence="2" id="KW-1185">Reference proteome</keyword>